<gene>
    <name evidence="2" type="ORF">E2C01_064105</name>
</gene>
<feature type="compositionally biased region" description="Basic and acidic residues" evidence="1">
    <location>
        <begin position="52"/>
        <end position="68"/>
    </location>
</feature>
<accession>A0A5B7HI66</accession>
<dbReference type="EMBL" id="VSRR010030155">
    <property type="protein sequence ID" value="MPC69873.1"/>
    <property type="molecule type" value="Genomic_DNA"/>
</dbReference>
<organism evidence="2 3">
    <name type="scientific">Portunus trituberculatus</name>
    <name type="common">Swimming crab</name>
    <name type="synonym">Neptunus trituberculatus</name>
    <dbReference type="NCBI Taxonomy" id="210409"/>
    <lineage>
        <taxon>Eukaryota</taxon>
        <taxon>Metazoa</taxon>
        <taxon>Ecdysozoa</taxon>
        <taxon>Arthropoda</taxon>
        <taxon>Crustacea</taxon>
        <taxon>Multicrustacea</taxon>
        <taxon>Malacostraca</taxon>
        <taxon>Eumalacostraca</taxon>
        <taxon>Eucarida</taxon>
        <taxon>Decapoda</taxon>
        <taxon>Pleocyemata</taxon>
        <taxon>Brachyura</taxon>
        <taxon>Eubrachyura</taxon>
        <taxon>Portunoidea</taxon>
        <taxon>Portunidae</taxon>
        <taxon>Portuninae</taxon>
        <taxon>Portunus</taxon>
    </lineage>
</organism>
<dbReference type="Proteomes" id="UP000324222">
    <property type="component" value="Unassembled WGS sequence"/>
</dbReference>
<evidence type="ECO:0000256" key="1">
    <source>
        <dbReference type="SAM" id="MobiDB-lite"/>
    </source>
</evidence>
<keyword evidence="3" id="KW-1185">Reference proteome</keyword>
<name>A0A5B7HI66_PORTR</name>
<feature type="region of interest" description="Disordered" evidence="1">
    <location>
        <begin position="45"/>
        <end position="89"/>
    </location>
</feature>
<dbReference type="AlphaFoldDB" id="A0A5B7HI66"/>
<evidence type="ECO:0000313" key="3">
    <source>
        <dbReference type="Proteomes" id="UP000324222"/>
    </source>
</evidence>
<protein>
    <submittedName>
        <fullName evidence="2">Uncharacterized protein</fullName>
    </submittedName>
</protein>
<sequence>MPCALVHPSSLIIPEDPGTRRAGGAFIHLRLCHCDTVLQNLCAQELPSTGEEGEKGKRKVDAENREDGELSDDDDDDSLLRQEPKTVCR</sequence>
<reference evidence="2 3" key="1">
    <citation type="submission" date="2019-05" db="EMBL/GenBank/DDBJ databases">
        <title>Another draft genome of Portunus trituberculatus and its Hox gene families provides insights of decapod evolution.</title>
        <authorList>
            <person name="Jeong J.-H."/>
            <person name="Song I."/>
            <person name="Kim S."/>
            <person name="Choi T."/>
            <person name="Kim D."/>
            <person name="Ryu S."/>
            <person name="Kim W."/>
        </authorList>
    </citation>
    <scope>NUCLEOTIDE SEQUENCE [LARGE SCALE GENOMIC DNA]</scope>
    <source>
        <tissue evidence="2">Muscle</tissue>
    </source>
</reference>
<evidence type="ECO:0000313" key="2">
    <source>
        <dbReference type="EMBL" id="MPC69873.1"/>
    </source>
</evidence>
<feature type="compositionally biased region" description="Basic and acidic residues" evidence="1">
    <location>
        <begin position="78"/>
        <end position="89"/>
    </location>
</feature>
<proteinExistence type="predicted"/>
<comment type="caution">
    <text evidence="2">The sequence shown here is derived from an EMBL/GenBank/DDBJ whole genome shotgun (WGS) entry which is preliminary data.</text>
</comment>